<dbReference type="GeneTree" id="ENSGT00950000182941"/>
<dbReference type="PANTHER" id="PTHR15073">
    <property type="entry name" value="MICROTUBULE-ASSOCIATED PROTEIN"/>
    <property type="match status" value="1"/>
</dbReference>
<evidence type="ECO:0000256" key="5">
    <source>
        <dbReference type="ARBA" id="ARBA00023212"/>
    </source>
</evidence>
<feature type="region of interest" description="Disordered" evidence="6">
    <location>
        <begin position="1"/>
        <end position="65"/>
    </location>
</feature>
<dbReference type="InterPro" id="IPR008604">
    <property type="entry name" value="MAP7_fam"/>
</dbReference>
<dbReference type="Ensembl" id="ENSSVLT00005035550.1">
    <property type="protein sequence ID" value="ENSSVLP00005032025.1"/>
    <property type="gene ID" value="ENSSVLG00005025072.1"/>
</dbReference>
<accession>A0A8D2DY43</accession>
<gene>
    <name evidence="7" type="primary">MAP7D2</name>
</gene>
<feature type="compositionally biased region" description="Polar residues" evidence="6">
    <location>
        <begin position="239"/>
        <end position="258"/>
    </location>
</feature>
<proteinExistence type="inferred from homology"/>
<organism evidence="7 8">
    <name type="scientific">Sciurus vulgaris</name>
    <name type="common">Eurasian red squirrel</name>
    <dbReference type="NCBI Taxonomy" id="55149"/>
    <lineage>
        <taxon>Eukaryota</taxon>
        <taxon>Metazoa</taxon>
        <taxon>Chordata</taxon>
        <taxon>Craniata</taxon>
        <taxon>Vertebrata</taxon>
        <taxon>Euteleostomi</taxon>
        <taxon>Mammalia</taxon>
        <taxon>Eutheria</taxon>
        <taxon>Euarchontoglires</taxon>
        <taxon>Glires</taxon>
        <taxon>Rodentia</taxon>
        <taxon>Sciuromorpha</taxon>
        <taxon>Sciuridae</taxon>
        <taxon>Sciurinae</taxon>
        <taxon>Sciurini</taxon>
        <taxon>Sciurus</taxon>
    </lineage>
</organism>
<evidence type="ECO:0000256" key="2">
    <source>
        <dbReference type="ARBA" id="ARBA00007525"/>
    </source>
</evidence>
<keyword evidence="3" id="KW-0963">Cytoplasm</keyword>
<dbReference type="Pfam" id="PF05672">
    <property type="entry name" value="MAP7"/>
    <property type="match status" value="1"/>
</dbReference>
<dbReference type="GO" id="GO:0000226">
    <property type="term" value="P:microtubule cytoskeleton organization"/>
    <property type="evidence" value="ECO:0007669"/>
    <property type="project" value="InterPro"/>
</dbReference>
<sequence length="675" mass="75645">MERSGGFGAGSWSEGNTRGTPLTGKTAEPGAVRTSPPNHRPTGMDGFLKSDERQRLAKERREEREKCLAAREQQILEKQKRAKLQYEKQIEERWRKLEEQRQREDQKRAAVEEKRKQKLREEEERLEAMMRRSLERTQQLELKKKCSWGTSLTTGPGGRDAPVGPLKSSYKSSPTRTTERKKATSTSGVGDAGKGSSAGAEASVVEKVKRGQRVTTSIPAGGLGSPLRRCELPTGLPKRSSSPVLSKTTSKVYPQSPKTVKPPYPGSPVKYRFPPVPSQETLKKKAEKEKSNKEKEDASGQQAAGHLGEETPEKYVTDKHATEKHIAAAGGKAESSTALGKPTAGTTDAGEAAKILAEKRRQARLQKEQEEQERLEKEEQERLEREELKRKAEEERLRLEEARKQEEEKKQQEEEERRKAGEEAKRKAEEELLLKEKQEKEKQEKATIEKQKEAVEAKAQEAAKQMRLEREQIMLQIEQERLERKKRIDEIMKRTRKSDVSPEVKKEDSKVEIQPVVCVENKTKPVVPNKIEINGLNTCQDINGVGRAAPEPFPRDVFSNGLKPVGGFVHLDGLDGKSNSLDDSTEEVQSMDVSPVSKEELISIPEFSPVSEMIPGMSLDQNGTGNARALQDLLDFTGPPFPKRSSENLSLDDCNKNLIEGFNSPGQETTLNTFC</sequence>
<evidence type="ECO:0000256" key="1">
    <source>
        <dbReference type="ARBA" id="ARBA00004245"/>
    </source>
</evidence>
<dbReference type="AlphaFoldDB" id="A0A8D2DY43"/>
<evidence type="ECO:0000256" key="3">
    <source>
        <dbReference type="ARBA" id="ARBA00022490"/>
    </source>
</evidence>
<feature type="compositionally biased region" description="Basic and acidic residues" evidence="6">
    <location>
        <begin position="97"/>
        <end position="135"/>
    </location>
</feature>
<dbReference type="GO" id="GO:0015630">
    <property type="term" value="C:microtubule cytoskeleton"/>
    <property type="evidence" value="ECO:0007669"/>
    <property type="project" value="InterPro"/>
</dbReference>
<evidence type="ECO:0000256" key="6">
    <source>
        <dbReference type="SAM" id="MobiDB-lite"/>
    </source>
</evidence>
<reference evidence="7" key="1">
    <citation type="submission" date="2025-08" db="UniProtKB">
        <authorList>
            <consortium name="Ensembl"/>
        </authorList>
    </citation>
    <scope>IDENTIFICATION</scope>
</reference>
<keyword evidence="5" id="KW-0206">Cytoskeleton</keyword>
<feature type="compositionally biased region" description="Low complexity" evidence="6">
    <location>
        <begin position="194"/>
        <end position="203"/>
    </location>
</feature>
<comment type="similarity">
    <text evidence="2">Belongs to the MAP7 family.</text>
</comment>
<feature type="compositionally biased region" description="Basic and acidic residues" evidence="6">
    <location>
        <begin position="48"/>
        <end position="65"/>
    </location>
</feature>
<name>A0A8D2DY43_SCIVU</name>
<dbReference type="InterPro" id="IPR051483">
    <property type="entry name" value="MAP7_domain-containing"/>
</dbReference>
<feature type="compositionally biased region" description="Basic and acidic residues" evidence="6">
    <location>
        <begin position="281"/>
        <end position="298"/>
    </location>
</feature>
<evidence type="ECO:0000313" key="8">
    <source>
        <dbReference type="Proteomes" id="UP000694564"/>
    </source>
</evidence>
<keyword evidence="4" id="KW-0175">Coiled coil</keyword>
<keyword evidence="8" id="KW-1185">Reference proteome</keyword>
<evidence type="ECO:0000313" key="7">
    <source>
        <dbReference type="Ensembl" id="ENSSVLP00005032025.1"/>
    </source>
</evidence>
<dbReference type="Proteomes" id="UP000694564">
    <property type="component" value="Chromosome X"/>
</dbReference>
<feature type="compositionally biased region" description="Basic and acidic residues" evidence="6">
    <location>
        <begin position="356"/>
        <end position="445"/>
    </location>
</feature>
<dbReference type="PANTHER" id="PTHR15073:SF3">
    <property type="entry name" value="MAP7 DOMAIN-CONTAINING PROTEIN 2"/>
    <property type="match status" value="1"/>
</dbReference>
<evidence type="ECO:0000256" key="4">
    <source>
        <dbReference type="ARBA" id="ARBA00023054"/>
    </source>
</evidence>
<reference evidence="7" key="2">
    <citation type="submission" date="2025-09" db="UniProtKB">
        <authorList>
            <consortium name="Ensembl"/>
        </authorList>
    </citation>
    <scope>IDENTIFICATION</scope>
</reference>
<feature type="compositionally biased region" description="Basic and acidic residues" evidence="6">
    <location>
        <begin position="307"/>
        <end position="326"/>
    </location>
</feature>
<comment type="subcellular location">
    <subcellularLocation>
        <location evidence="1">Cytoplasm</location>
        <location evidence="1">Cytoskeleton</location>
    </subcellularLocation>
</comment>
<feature type="region of interest" description="Disordered" evidence="6">
    <location>
        <begin position="97"/>
        <end position="445"/>
    </location>
</feature>
<protein>
    <submittedName>
        <fullName evidence="7">MAP7 domain containing 2</fullName>
    </submittedName>
</protein>